<feature type="region of interest" description="Disordered" evidence="1">
    <location>
        <begin position="73"/>
        <end position="95"/>
    </location>
</feature>
<evidence type="ECO:0000259" key="2">
    <source>
        <dbReference type="PROSITE" id="PS51154"/>
    </source>
</evidence>
<dbReference type="EMBL" id="MU839828">
    <property type="protein sequence ID" value="KAK1759199.1"/>
    <property type="molecule type" value="Genomic_DNA"/>
</dbReference>
<evidence type="ECO:0000313" key="4">
    <source>
        <dbReference type="Proteomes" id="UP001239445"/>
    </source>
</evidence>
<dbReference type="CDD" id="cd02908">
    <property type="entry name" value="Macro_OAADPr_deacetylase"/>
    <property type="match status" value="1"/>
</dbReference>
<organism evidence="3 4">
    <name type="scientific">Echria macrotheca</name>
    <dbReference type="NCBI Taxonomy" id="438768"/>
    <lineage>
        <taxon>Eukaryota</taxon>
        <taxon>Fungi</taxon>
        <taxon>Dikarya</taxon>
        <taxon>Ascomycota</taxon>
        <taxon>Pezizomycotina</taxon>
        <taxon>Sordariomycetes</taxon>
        <taxon>Sordariomycetidae</taxon>
        <taxon>Sordariales</taxon>
        <taxon>Schizotheciaceae</taxon>
        <taxon>Echria</taxon>
    </lineage>
</organism>
<dbReference type="AlphaFoldDB" id="A0AAJ0BLB7"/>
<sequence>MYSRASQLSRTAQSLSRLIHSLSPPPAQALTNTCNALYQIPIRRGSRAAKMSDIVLPDEVPSIAQLYREGTLKAAPDGTNPPATQIGPKERPEPSDELNNVVALFMGDITTLGVGAAVNAANKRLRGGGGVDGAFHRAAGPELLKECEKHSGCPTGDVVMTLSFDMPCSKIIHTVGPVYHSYPKDEAERLLASCYTKSLQLAAKTGLRSIAFPALSTGIFGYPNRDGAAVALSATRQFLTGEGKGTMDKVIFTVFLDKGKDEKAYKELIPLFFPPVVQD</sequence>
<dbReference type="Gene3D" id="3.40.220.10">
    <property type="entry name" value="Leucine Aminopeptidase, subunit E, domain 1"/>
    <property type="match status" value="1"/>
</dbReference>
<name>A0AAJ0BLB7_9PEZI</name>
<reference evidence="3" key="1">
    <citation type="submission" date="2023-06" db="EMBL/GenBank/DDBJ databases">
        <title>Genome-scale phylogeny and comparative genomics of the fungal order Sordariales.</title>
        <authorList>
            <consortium name="Lawrence Berkeley National Laboratory"/>
            <person name="Hensen N."/>
            <person name="Bonometti L."/>
            <person name="Westerberg I."/>
            <person name="Brannstrom I.O."/>
            <person name="Guillou S."/>
            <person name="Cros-Aarteil S."/>
            <person name="Calhoun S."/>
            <person name="Haridas S."/>
            <person name="Kuo A."/>
            <person name="Mondo S."/>
            <person name="Pangilinan J."/>
            <person name="Riley R."/>
            <person name="Labutti K."/>
            <person name="Andreopoulos B."/>
            <person name="Lipzen A."/>
            <person name="Chen C."/>
            <person name="Yanf M."/>
            <person name="Daum C."/>
            <person name="Ng V."/>
            <person name="Clum A."/>
            <person name="Steindorff A."/>
            <person name="Ohm R."/>
            <person name="Martin F."/>
            <person name="Silar P."/>
            <person name="Natvig D."/>
            <person name="Lalanne C."/>
            <person name="Gautier V."/>
            <person name="Ament-Velasquez S.L."/>
            <person name="Kruys A."/>
            <person name="Hutchinson M.I."/>
            <person name="Powell A.J."/>
            <person name="Barry K."/>
            <person name="Miller A.N."/>
            <person name="Grigoriev I.V."/>
            <person name="Debuchy R."/>
            <person name="Gladieux P."/>
            <person name="Thoren M.H."/>
            <person name="Johannesson H."/>
        </authorList>
    </citation>
    <scope>NUCLEOTIDE SEQUENCE</scope>
    <source>
        <strain evidence="3">PSN4</strain>
    </source>
</reference>
<dbReference type="InterPro" id="IPR002589">
    <property type="entry name" value="Macro_dom"/>
</dbReference>
<evidence type="ECO:0000313" key="3">
    <source>
        <dbReference type="EMBL" id="KAK1759199.1"/>
    </source>
</evidence>
<dbReference type="SUPFAM" id="SSF52949">
    <property type="entry name" value="Macro domain-like"/>
    <property type="match status" value="1"/>
</dbReference>
<evidence type="ECO:0000256" key="1">
    <source>
        <dbReference type="SAM" id="MobiDB-lite"/>
    </source>
</evidence>
<proteinExistence type="predicted"/>
<keyword evidence="4" id="KW-1185">Reference proteome</keyword>
<protein>
    <recommendedName>
        <fullName evidence="2">Macro domain-containing protein</fullName>
    </recommendedName>
</protein>
<accession>A0AAJ0BLB7</accession>
<dbReference type="PANTHER" id="PTHR11106">
    <property type="entry name" value="GANGLIOSIDE INDUCED DIFFERENTIATION ASSOCIATED PROTEIN 2-RELATED"/>
    <property type="match status" value="1"/>
</dbReference>
<dbReference type="PANTHER" id="PTHR11106:SF27">
    <property type="entry name" value="MACRO DOMAIN-CONTAINING PROTEIN"/>
    <property type="match status" value="1"/>
</dbReference>
<dbReference type="Pfam" id="PF01661">
    <property type="entry name" value="Macro"/>
    <property type="match status" value="1"/>
</dbReference>
<gene>
    <name evidence="3" type="ORF">QBC47DRAFT_371268</name>
</gene>
<comment type="caution">
    <text evidence="3">The sequence shown here is derived from an EMBL/GenBank/DDBJ whole genome shotgun (WGS) entry which is preliminary data.</text>
</comment>
<feature type="domain" description="Macro" evidence="2">
    <location>
        <begin position="89"/>
        <end position="273"/>
    </location>
</feature>
<dbReference type="Proteomes" id="UP001239445">
    <property type="component" value="Unassembled WGS sequence"/>
</dbReference>
<dbReference type="PROSITE" id="PS51154">
    <property type="entry name" value="MACRO"/>
    <property type="match status" value="1"/>
</dbReference>
<dbReference type="InterPro" id="IPR043472">
    <property type="entry name" value="Macro_dom-like"/>
</dbReference>
<dbReference type="SMART" id="SM00506">
    <property type="entry name" value="A1pp"/>
    <property type="match status" value="1"/>
</dbReference>